<gene>
    <name evidence="3" type="ORF">MICPUN_51161</name>
</gene>
<keyword evidence="4" id="KW-1185">Reference proteome</keyword>
<reference evidence="3 4" key="1">
    <citation type="journal article" date="2009" name="Science">
        <title>Green evolution and dynamic adaptations revealed by genomes of the marine picoeukaryotes Micromonas.</title>
        <authorList>
            <person name="Worden A.Z."/>
            <person name="Lee J.H."/>
            <person name="Mock T."/>
            <person name="Rouze P."/>
            <person name="Simmons M.P."/>
            <person name="Aerts A.L."/>
            <person name="Allen A.E."/>
            <person name="Cuvelier M.L."/>
            <person name="Derelle E."/>
            <person name="Everett M.V."/>
            <person name="Foulon E."/>
            <person name="Grimwood J."/>
            <person name="Gundlach H."/>
            <person name="Henrissat B."/>
            <person name="Napoli C."/>
            <person name="McDonald S.M."/>
            <person name="Parker M.S."/>
            <person name="Rombauts S."/>
            <person name="Salamov A."/>
            <person name="Von Dassow P."/>
            <person name="Badger J.H."/>
            <person name="Coutinho P.M."/>
            <person name="Demir E."/>
            <person name="Dubchak I."/>
            <person name="Gentemann C."/>
            <person name="Eikrem W."/>
            <person name="Gready J.E."/>
            <person name="John U."/>
            <person name="Lanier W."/>
            <person name="Lindquist E.A."/>
            <person name="Lucas S."/>
            <person name="Mayer K.F."/>
            <person name="Moreau H."/>
            <person name="Not F."/>
            <person name="Otillar R."/>
            <person name="Panaud O."/>
            <person name="Pangilinan J."/>
            <person name="Paulsen I."/>
            <person name="Piegu B."/>
            <person name="Poliakov A."/>
            <person name="Robbens S."/>
            <person name="Schmutz J."/>
            <person name="Toulza E."/>
            <person name="Wyss T."/>
            <person name="Zelensky A."/>
            <person name="Zhou K."/>
            <person name="Armbrust E.V."/>
            <person name="Bhattacharya D."/>
            <person name="Goodenough U.W."/>
            <person name="Van de Peer Y."/>
            <person name="Grigoriev I.V."/>
        </authorList>
    </citation>
    <scope>NUCLEOTIDE SEQUENCE [LARGE SCALE GENOMIC DNA]</scope>
    <source>
        <strain evidence="4">RCC299 / NOUM17</strain>
    </source>
</reference>
<sequence>MISTLSSTHQTRMLCSSIAVSRRSVRGKAGCALGTTSGHRQGLSTKRVLTRRRVVGTGARASSVSPGFGTKGKARSCSVVMKGLPETLFTIGTVAVLPLYGAMIGAPKAEMTQNAMSSHLPFMLMGALYAAAALVSLQSVDAKALVDVFFANTNGDGVMSIARHALTLLSGFLATAEPASCMWLHLLSLDLFVARHVYLDSLALNVPAAHSLTLCCMFGPCGYLAHTFTKAFMANRFEDHHKVERAARGKPGRSCDGALQAAQDVRRTGADIRKRHPRCANPAFRERTGRRARRPRRRSRRRARGALVPHHASRVPRSGDGGRLLCGRKVWARDDGFLGVRAA</sequence>
<evidence type="ECO:0000313" key="3">
    <source>
        <dbReference type="EMBL" id="ACO68661.1"/>
    </source>
</evidence>
<feature type="transmembrane region" description="Helical" evidence="2">
    <location>
        <begin position="88"/>
        <end position="106"/>
    </location>
</feature>
<dbReference type="RefSeq" id="XP_002507403.1">
    <property type="nucleotide sequence ID" value="XM_002507357.1"/>
</dbReference>
<feature type="transmembrane region" description="Helical" evidence="2">
    <location>
        <begin position="118"/>
        <end position="137"/>
    </location>
</feature>
<proteinExistence type="predicted"/>
<protein>
    <submittedName>
        <fullName evidence="3">Uncharacterized protein</fullName>
    </submittedName>
</protein>
<feature type="compositionally biased region" description="Basic residues" evidence="1">
    <location>
        <begin position="290"/>
        <end position="304"/>
    </location>
</feature>
<dbReference type="PANTHER" id="PTHR34543">
    <property type="entry name" value="PROTEIN ABA DEFICIENT 4, CHLOROPLASTIC"/>
    <property type="match status" value="1"/>
</dbReference>
<dbReference type="Proteomes" id="UP000002009">
    <property type="component" value="Chromosome 1"/>
</dbReference>
<dbReference type="PANTHER" id="PTHR34543:SF1">
    <property type="entry name" value="PROTEIN ABA DEFICIENT 4, CHLOROPLASTIC"/>
    <property type="match status" value="1"/>
</dbReference>
<evidence type="ECO:0000256" key="1">
    <source>
        <dbReference type="SAM" id="MobiDB-lite"/>
    </source>
</evidence>
<dbReference type="Pfam" id="PF14108">
    <property type="entry name" value="ABA4-like"/>
    <property type="match status" value="1"/>
</dbReference>
<keyword evidence="2" id="KW-0812">Transmembrane</keyword>
<dbReference type="eggNOG" id="ENOG502QVVZ">
    <property type="taxonomic scope" value="Eukaryota"/>
</dbReference>
<feature type="region of interest" description="Disordered" evidence="1">
    <location>
        <begin position="281"/>
        <end position="316"/>
    </location>
</feature>
<evidence type="ECO:0000313" key="4">
    <source>
        <dbReference type="Proteomes" id="UP000002009"/>
    </source>
</evidence>
<keyword evidence="2" id="KW-1133">Transmembrane helix</keyword>
<dbReference type="OrthoDB" id="196782at2759"/>
<organism evidence="3 4">
    <name type="scientific">Micromonas commoda (strain RCC299 / NOUM17 / CCMP2709)</name>
    <name type="common">Picoplanktonic green alga</name>
    <dbReference type="NCBI Taxonomy" id="296587"/>
    <lineage>
        <taxon>Eukaryota</taxon>
        <taxon>Viridiplantae</taxon>
        <taxon>Chlorophyta</taxon>
        <taxon>Mamiellophyceae</taxon>
        <taxon>Mamiellales</taxon>
        <taxon>Mamiellaceae</taxon>
        <taxon>Micromonas</taxon>
    </lineage>
</organism>
<name>C1FEZ6_MICCC</name>
<dbReference type="AlphaFoldDB" id="C1FEZ6"/>
<evidence type="ECO:0000256" key="2">
    <source>
        <dbReference type="SAM" id="Phobius"/>
    </source>
</evidence>
<dbReference type="FunCoup" id="C1FEZ6">
    <property type="interactions" value="171"/>
</dbReference>
<dbReference type="InterPro" id="IPR025461">
    <property type="entry name" value="ABA4-like"/>
</dbReference>
<keyword evidence="2" id="KW-0472">Membrane</keyword>
<accession>C1FEZ6</accession>
<dbReference type="KEGG" id="mis:MICPUN_51161"/>
<dbReference type="GeneID" id="8250702"/>
<dbReference type="EMBL" id="CP001574">
    <property type="protein sequence ID" value="ACO68661.1"/>
    <property type="molecule type" value="Genomic_DNA"/>
</dbReference>
<dbReference type="InParanoid" id="C1FEZ6"/>